<feature type="domain" description="DUF559" evidence="13">
    <location>
        <begin position="338"/>
        <end position="445"/>
    </location>
</feature>
<dbReference type="FunFam" id="3.40.50.620:FF:000056">
    <property type="entry name" value="Leucine--tRNA ligase"/>
    <property type="match status" value="1"/>
</dbReference>
<feature type="domain" description="Methionyl/Leucyl tRNA synthetase" evidence="15">
    <location>
        <begin position="38"/>
        <end position="158"/>
    </location>
</feature>
<dbReference type="CDD" id="cd07958">
    <property type="entry name" value="Anticodon_Ia_Leu_BEm"/>
    <property type="match status" value="1"/>
</dbReference>
<dbReference type="InterPro" id="IPR014729">
    <property type="entry name" value="Rossmann-like_a/b/a_fold"/>
</dbReference>
<dbReference type="InterPro" id="IPR002300">
    <property type="entry name" value="aa-tRNA-synth_Ia"/>
</dbReference>
<protein>
    <recommendedName>
        <fullName evidence="9">Leucine--tRNA ligase</fullName>
        <ecNumber evidence="9">6.1.1.4</ecNumber>
    </recommendedName>
    <alternativeName>
        <fullName evidence="9">Leucyl-tRNA synthetase</fullName>
        <shortName evidence="9">LeuRS</shortName>
    </alternativeName>
</protein>
<evidence type="ECO:0000313" key="18">
    <source>
        <dbReference type="Proteomes" id="UP000030111"/>
    </source>
</evidence>
<dbReference type="Pfam" id="PF13603">
    <property type="entry name" value="tRNA-synt_1_2"/>
    <property type="match status" value="1"/>
</dbReference>
<feature type="region of interest" description="Disordered" evidence="11">
    <location>
        <begin position="297"/>
        <end position="328"/>
    </location>
</feature>
<gene>
    <name evidence="9" type="primary">leuS</name>
    <name evidence="17" type="ORF">Q766_17595</name>
</gene>
<dbReference type="Gene3D" id="3.40.960.10">
    <property type="entry name" value="VSR Endonuclease"/>
    <property type="match status" value="1"/>
</dbReference>
<dbReference type="FunFam" id="3.40.50.620:FF:000060">
    <property type="entry name" value="Leucine--tRNA ligase"/>
    <property type="match status" value="1"/>
</dbReference>
<keyword evidence="7 9" id="KW-0030">Aminoacyl-tRNA synthetase</keyword>
<feature type="binding site" evidence="9">
    <location>
        <position position="1032"/>
    </location>
    <ligand>
        <name>ATP</name>
        <dbReference type="ChEBI" id="CHEBI:30616"/>
    </ligand>
</feature>
<dbReference type="Gene3D" id="1.10.730.10">
    <property type="entry name" value="Isoleucyl-tRNA Synthetase, Domain 1"/>
    <property type="match status" value="2"/>
</dbReference>
<dbReference type="SUPFAM" id="SSF47323">
    <property type="entry name" value="Anticodon-binding domain of a subclass of class I aminoacyl-tRNA synthetases"/>
    <property type="match status" value="1"/>
</dbReference>
<name>A0A0A2MJ78_9FLAO</name>
<keyword evidence="2 9" id="KW-0963">Cytoplasm</keyword>
<evidence type="ECO:0000259" key="15">
    <source>
        <dbReference type="Pfam" id="PF09334"/>
    </source>
</evidence>
<reference evidence="17 18" key="1">
    <citation type="submission" date="2013-09" db="EMBL/GenBank/DDBJ databases">
        <authorList>
            <person name="Zeng Z."/>
            <person name="Chen C."/>
        </authorList>
    </citation>
    <scope>NUCLEOTIDE SEQUENCE [LARGE SCALE GENOMIC DNA]</scope>
    <source>
        <strain evidence="17 18">WB 4.1-42</strain>
    </source>
</reference>
<dbReference type="SUPFAM" id="SSF52374">
    <property type="entry name" value="Nucleotidylyl transferase"/>
    <property type="match status" value="2"/>
</dbReference>
<dbReference type="InterPro" id="IPR002302">
    <property type="entry name" value="Leu-tRNA-ligase"/>
</dbReference>
<dbReference type="InterPro" id="IPR009008">
    <property type="entry name" value="Val/Leu/Ile-tRNA-synth_edit"/>
</dbReference>
<keyword evidence="4 9" id="KW-0547">Nucleotide-binding</keyword>
<dbReference type="SUPFAM" id="SSF52980">
    <property type="entry name" value="Restriction endonuclease-like"/>
    <property type="match status" value="1"/>
</dbReference>
<dbReference type="Pfam" id="PF08264">
    <property type="entry name" value="Anticodon_1"/>
    <property type="match status" value="1"/>
</dbReference>
<feature type="domain" description="Leucyl-tRNA synthetase editing" evidence="16">
    <location>
        <begin position="533"/>
        <end position="698"/>
    </location>
</feature>
<dbReference type="FunFam" id="1.10.730.10:FF:000011">
    <property type="entry name" value="Leucine--tRNA ligase chloroplastic/mitochondrial"/>
    <property type="match status" value="1"/>
</dbReference>
<dbReference type="PROSITE" id="PS00178">
    <property type="entry name" value="AA_TRNA_LIGASE_I"/>
    <property type="match status" value="1"/>
</dbReference>
<comment type="caution">
    <text evidence="17">The sequence shown here is derived from an EMBL/GenBank/DDBJ whole genome shotgun (WGS) entry which is preliminary data.</text>
</comment>
<feature type="compositionally biased region" description="Polar residues" evidence="11">
    <location>
        <begin position="500"/>
        <end position="511"/>
    </location>
</feature>
<evidence type="ECO:0000256" key="2">
    <source>
        <dbReference type="ARBA" id="ARBA00022490"/>
    </source>
</evidence>
<dbReference type="EC" id="6.1.1.4" evidence="9"/>
<dbReference type="Gene3D" id="3.90.740.10">
    <property type="entry name" value="Valyl/Leucyl/Isoleucyl-tRNA synthetase, editing domain"/>
    <property type="match status" value="1"/>
</dbReference>
<dbReference type="PRINTS" id="PR00985">
    <property type="entry name" value="TRNASYNTHLEU"/>
</dbReference>
<dbReference type="GO" id="GO:0004823">
    <property type="term" value="F:leucine-tRNA ligase activity"/>
    <property type="evidence" value="ECO:0007669"/>
    <property type="project" value="UniProtKB-UniRule"/>
</dbReference>
<dbReference type="Pfam" id="PF04480">
    <property type="entry name" value="DUF559"/>
    <property type="match status" value="1"/>
</dbReference>
<dbReference type="GO" id="GO:0006429">
    <property type="term" value="P:leucyl-tRNA aminoacylation"/>
    <property type="evidence" value="ECO:0007669"/>
    <property type="project" value="UniProtKB-UniRule"/>
</dbReference>
<dbReference type="eggNOG" id="COG0495">
    <property type="taxonomic scope" value="Bacteria"/>
</dbReference>
<dbReference type="Pfam" id="PF00133">
    <property type="entry name" value="tRNA-synt_1"/>
    <property type="match status" value="1"/>
</dbReference>
<evidence type="ECO:0000313" key="17">
    <source>
        <dbReference type="EMBL" id="KGO91543.1"/>
    </source>
</evidence>
<evidence type="ECO:0000256" key="8">
    <source>
        <dbReference type="ARBA" id="ARBA00047469"/>
    </source>
</evidence>
<accession>A0A0A2MJ78</accession>
<evidence type="ECO:0000259" key="12">
    <source>
        <dbReference type="Pfam" id="PF00133"/>
    </source>
</evidence>
<feature type="domain" description="Aminoacyl-tRNA synthetase class Ia" evidence="12">
    <location>
        <begin position="1012"/>
        <end position="1055"/>
    </location>
</feature>
<evidence type="ECO:0000256" key="1">
    <source>
        <dbReference type="ARBA" id="ARBA00005594"/>
    </source>
</evidence>
<evidence type="ECO:0000259" key="16">
    <source>
        <dbReference type="Pfam" id="PF13603"/>
    </source>
</evidence>
<dbReference type="Pfam" id="PF09334">
    <property type="entry name" value="tRNA-synt_1g"/>
    <property type="match status" value="1"/>
</dbReference>
<keyword evidence="3 9" id="KW-0436">Ligase</keyword>
<evidence type="ECO:0000256" key="7">
    <source>
        <dbReference type="ARBA" id="ARBA00023146"/>
    </source>
</evidence>
<evidence type="ECO:0000256" key="5">
    <source>
        <dbReference type="ARBA" id="ARBA00022840"/>
    </source>
</evidence>
<evidence type="ECO:0000256" key="10">
    <source>
        <dbReference type="RuleBase" id="RU363035"/>
    </source>
</evidence>
<dbReference type="InterPro" id="IPR015413">
    <property type="entry name" value="Methionyl/Leucyl_tRNA_Synth"/>
</dbReference>
<evidence type="ECO:0000259" key="14">
    <source>
        <dbReference type="Pfam" id="PF08264"/>
    </source>
</evidence>
<dbReference type="InterPro" id="IPR047216">
    <property type="entry name" value="Endonuclease_DUF559_bact"/>
</dbReference>
<comment type="catalytic activity">
    <reaction evidence="8 9">
        <text>tRNA(Leu) + L-leucine + ATP = L-leucyl-tRNA(Leu) + AMP + diphosphate</text>
        <dbReference type="Rhea" id="RHEA:11688"/>
        <dbReference type="Rhea" id="RHEA-COMP:9613"/>
        <dbReference type="Rhea" id="RHEA-COMP:9622"/>
        <dbReference type="ChEBI" id="CHEBI:30616"/>
        <dbReference type="ChEBI" id="CHEBI:33019"/>
        <dbReference type="ChEBI" id="CHEBI:57427"/>
        <dbReference type="ChEBI" id="CHEBI:78442"/>
        <dbReference type="ChEBI" id="CHEBI:78494"/>
        <dbReference type="ChEBI" id="CHEBI:456215"/>
        <dbReference type="EC" id="6.1.1.4"/>
    </reaction>
</comment>
<dbReference type="RefSeq" id="WP_026991144.1">
    <property type="nucleotide sequence ID" value="NZ_AUGP01000025.1"/>
</dbReference>
<dbReference type="HAMAP" id="MF_00049_B">
    <property type="entry name" value="Leu_tRNA_synth_B"/>
    <property type="match status" value="1"/>
</dbReference>
<dbReference type="InterPro" id="IPR007569">
    <property type="entry name" value="DUF559"/>
</dbReference>
<dbReference type="InterPro" id="IPR013155">
    <property type="entry name" value="M/V/L/I-tRNA-synth_anticd-bd"/>
</dbReference>
<comment type="caution">
    <text evidence="9">Lacks conserved residue(s) required for the propagation of feature annotation.</text>
</comment>
<dbReference type="Proteomes" id="UP000030111">
    <property type="component" value="Unassembled WGS sequence"/>
</dbReference>
<dbReference type="PANTHER" id="PTHR43740:SF2">
    <property type="entry name" value="LEUCINE--TRNA LIGASE, MITOCHONDRIAL"/>
    <property type="match status" value="1"/>
</dbReference>
<dbReference type="STRING" id="1121898.GCA_000422725_02968"/>
<dbReference type="OrthoDB" id="9810365at2"/>
<organism evidence="17 18">
    <name type="scientific">Flavobacterium subsaxonicum WB 4.1-42 = DSM 21790</name>
    <dbReference type="NCBI Taxonomy" id="1121898"/>
    <lineage>
        <taxon>Bacteria</taxon>
        <taxon>Pseudomonadati</taxon>
        <taxon>Bacteroidota</taxon>
        <taxon>Flavobacteriia</taxon>
        <taxon>Flavobacteriales</taxon>
        <taxon>Flavobacteriaceae</taxon>
        <taxon>Flavobacterium</taxon>
    </lineage>
</organism>
<proteinExistence type="inferred from homology"/>
<dbReference type="GO" id="GO:0002161">
    <property type="term" value="F:aminoacyl-tRNA deacylase activity"/>
    <property type="evidence" value="ECO:0007669"/>
    <property type="project" value="InterPro"/>
</dbReference>
<evidence type="ECO:0000256" key="6">
    <source>
        <dbReference type="ARBA" id="ARBA00022917"/>
    </source>
</evidence>
<keyword evidence="5 9" id="KW-0067">ATP-binding</keyword>
<comment type="similarity">
    <text evidence="1 9 10">Belongs to the class-I aminoacyl-tRNA synthetase family.</text>
</comment>
<comment type="subcellular location">
    <subcellularLocation>
        <location evidence="9">Cytoplasm</location>
    </subcellularLocation>
</comment>
<dbReference type="EMBL" id="JRLY01000018">
    <property type="protein sequence ID" value="KGO91543.1"/>
    <property type="molecule type" value="Genomic_DNA"/>
</dbReference>
<keyword evidence="18" id="KW-1185">Reference proteome</keyword>
<dbReference type="Gene3D" id="3.40.50.620">
    <property type="entry name" value="HUPs"/>
    <property type="match status" value="3"/>
</dbReference>
<feature type="region of interest" description="Disordered" evidence="11">
    <location>
        <begin position="448"/>
        <end position="511"/>
    </location>
</feature>
<evidence type="ECO:0000256" key="9">
    <source>
        <dbReference type="HAMAP-Rule" id="MF_00049"/>
    </source>
</evidence>
<evidence type="ECO:0000256" key="4">
    <source>
        <dbReference type="ARBA" id="ARBA00022741"/>
    </source>
</evidence>
<feature type="domain" description="Methionyl/Valyl/Leucyl/Isoleucyl-tRNA synthetase anticodon-binding" evidence="14">
    <location>
        <begin position="1104"/>
        <end position="1218"/>
    </location>
</feature>
<evidence type="ECO:0000256" key="11">
    <source>
        <dbReference type="SAM" id="MobiDB-lite"/>
    </source>
</evidence>
<dbReference type="InterPro" id="IPR011335">
    <property type="entry name" value="Restrct_endonuc-II-like"/>
</dbReference>
<dbReference type="CDD" id="cd01038">
    <property type="entry name" value="Endonuclease_DUF559"/>
    <property type="match status" value="1"/>
</dbReference>
<feature type="short sequence motif" description="'KMSKS' region" evidence="9">
    <location>
        <begin position="1029"/>
        <end position="1033"/>
    </location>
</feature>
<dbReference type="InterPro" id="IPR025709">
    <property type="entry name" value="Leu_tRNA-synth_edit"/>
</dbReference>
<dbReference type="InterPro" id="IPR001412">
    <property type="entry name" value="aa-tRNA-synth_I_CS"/>
</dbReference>
<dbReference type="GO" id="GO:0005524">
    <property type="term" value="F:ATP binding"/>
    <property type="evidence" value="ECO:0007669"/>
    <property type="project" value="UniProtKB-UniRule"/>
</dbReference>
<dbReference type="GO" id="GO:0005829">
    <property type="term" value="C:cytosol"/>
    <property type="evidence" value="ECO:0007669"/>
    <property type="project" value="TreeGrafter"/>
</dbReference>
<sequence>MRYNPNEIEARWQKYWAEEGTFRAEAISDKPKYYVLDMFPYPSGAGLHVGHPLGYIASDIYARYKRHQGFNVLHPQGYDSFGLPAEQYAIQTGQHPAITTEANIARYREQLDKIGFSFDWDREVRTSNPEYYKWTQWIFIQLFNSWYNKDTDKAESICTLISAFEANGNAGINAVSDDNIATFTAVEWNAYTKDEQEKLLLKYRLTYLAETEVNWCPALGTVLANDEIVNGVSERGGYPVIRKKMTQWSMRISAYAERFLQGLDTIDWSESIKESQRNWIGKSVGASVTFKVIANSSDDSKDLTPNPSVLSPNPSPKERGASSDPGYLTGDSTIIKDSLQHAKGMRKEPTEAENVLWEALRKKNLGIKFRRQHPVGAFMADFVALEKRLIIEVDGGYHTSPEQTDLDLARTFELEQKHLFKVIRFTNQEVLNDIDTVVSAISETLSNRQSYKDEEQLSDATPPPSEGAGGRTNDAAPGEAAPLSFGEGPGVRSDEDRSDNNMTLNNNGNPSILQGLGLKEFFDDITSPFDDEDTNNYKIEVFTTRPDTIFGVTFMTLAPEHDLVAKITTPTQKPLVDAYVEATAKRSERERMADVKTISGVFTGAYAEHPFTKEPIPVWIGDYVLAGYGTGAVMAVPAGDQRDYDFARHFGIPIKNIFEGQDISVEAYGSKDGIKLQDSDFLNGDNYKEATKKVIGALEGIGQGKGKTNYRLRDAVFSRQRYWGEPFPVYYVNGVPQLIATEHLPVRLPDVEKYLPTEDGQPPLGNSREWAWSTTENKVVSNDLIDEVTVFPLELNTMPGWAGSSWYWLRYMDPYNKEALVSKEAEDYWQNVDLYIGGNEHATGHLLYSRFWNKFLKDRGFVNQEEPFKKLINQGMILGQSAFVYAHIPLCDLVEGSENLSEENRKEIIDYCNKFRILVSNSHYERLHEFDSELESIFESAYQKLSNRFEQKFDGHKISFERNFENEKRYPKNIYANTLPFHVDVNYVNASNELDIELFKQDVRNKDYVNAEFILNENGKYIVGREVEKMSKSKYNVVTPDLICEQYGADTLRLYEMFLGPLEQAKPWNTAGITGVSGFLKKLWKLYFDDNGLIVTSNEASKEAFKILHRTIKKTQDDIENFSFNTSVSSFMIAVNELTAINCHERTILEPLAILISPYAPHIAEELWHRLGHQGSISKVPFPIFNAEHLVESSKEYPVSFNGKTRFKIELPMDMSKEEIEAAIMADERTAQQLNGQAPKKVIVVPGKIINIVG</sequence>
<evidence type="ECO:0000259" key="13">
    <source>
        <dbReference type="Pfam" id="PF04480"/>
    </source>
</evidence>
<dbReference type="AlphaFoldDB" id="A0A0A2MJ78"/>
<keyword evidence="6 9" id="KW-0648">Protein biosynthesis</keyword>
<dbReference type="SUPFAM" id="SSF50677">
    <property type="entry name" value="ValRS/IleRS/LeuRS editing domain"/>
    <property type="match status" value="1"/>
</dbReference>
<dbReference type="PANTHER" id="PTHR43740">
    <property type="entry name" value="LEUCYL-TRNA SYNTHETASE"/>
    <property type="match status" value="1"/>
</dbReference>
<dbReference type="InterPro" id="IPR009080">
    <property type="entry name" value="tRNAsynth_Ia_anticodon-bd"/>
</dbReference>
<evidence type="ECO:0000256" key="3">
    <source>
        <dbReference type="ARBA" id="ARBA00022598"/>
    </source>
</evidence>